<name>A0A9P8QHH6_9HYPO</name>
<evidence type="ECO:0000313" key="2">
    <source>
        <dbReference type="EMBL" id="KAH6605290.1"/>
    </source>
</evidence>
<evidence type="ECO:0000313" key="3">
    <source>
        <dbReference type="Proteomes" id="UP000827724"/>
    </source>
</evidence>
<protein>
    <submittedName>
        <fullName evidence="2">Uncharacterized protein</fullName>
    </submittedName>
</protein>
<feature type="region of interest" description="Disordered" evidence="1">
    <location>
        <begin position="94"/>
        <end position="130"/>
    </location>
</feature>
<evidence type="ECO:0000256" key="1">
    <source>
        <dbReference type="SAM" id="MobiDB-lite"/>
    </source>
</evidence>
<gene>
    <name evidence="2" type="ORF">Trco_006997</name>
</gene>
<feature type="compositionally biased region" description="Low complexity" evidence="1">
    <location>
        <begin position="120"/>
        <end position="130"/>
    </location>
</feature>
<accession>A0A9P8QHH6</accession>
<keyword evidence="3" id="KW-1185">Reference proteome</keyword>
<sequence length="300" mass="33299">MTRQHEYTDQASILTNPPTVESCNLSANDLLHQYYEDSSRLCSTNEGDFTTSANGLFSPLDLHYDTHPQIGNRLEPEYLSGFFLDSDPVGFERLASTSSSPDEGYLRGLTTERRRRSSTRSDSSASTQSLLGHRLGDAASAAKEPIFDGTVADISTRAAPDAYGRNKARGAEPIPSDRTLLRLMASLPEGSKTWLNRKIREDFPEATSVSVKEEVAFLKDSGRFSSRLDSRKRTFVAGIVAYLMQDETTRLIWQRDIELLEKLAPILLEQLNHIGQTAGVEANDFAQAACVFLWMLGILN</sequence>
<organism evidence="2 3">
    <name type="scientific">Trichoderma cornu-damae</name>
    <dbReference type="NCBI Taxonomy" id="654480"/>
    <lineage>
        <taxon>Eukaryota</taxon>
        <taxon>Fungi</taxon>
        <taxon>Dikarya</taxon>
        <taxon>Ascomycota</taxon>
        <taxon>Pezizomycotina</taxon>
        <taxon>Sordariomycetes</taxon>
        <taxon>Hypocreomycetidae</taxon>
        <taxon>Hypocreales</taxon>
        <taxon>Hypocreaceae</taxon>
        <taxon>Trichoderma</taxon>
    </lineage>
</organism>
<reference evidence="2" key="1">
    <citation type="submission" date="2021-08" db="EMBL/GenBank/DDBJ databases">
        <title>Chromosome-Level Trichoderma cornu-damae using Hi-C Data.</title>
        <authorList>
            <person name="Kim C.S."/>
        </authorList>
    </citation>
    <scope>NUCLEOTIDE SEQUENCE</scope>
    <source>
        <strain evidence="2">KA19-0412C</strain>
    </source>
</reference>
<dbReference type="EMBL" id="JAIWOZ010000005">
    <property type="protein sequence ID" value="KAH6605290.1"/>
    <property type="molecule type" value="Genomic_DNA"/>
</dbReference>
<proteinExistence type="predicted"/>
<comment type="caution">
    <text evidence="2">The sequence shown here is derived from an EMBL/GenBank/DDBJ whole genome shotgun (WGS) entry which is preliminary data.</text>
</comment>
<dbReference type="Proteomes" id="UP000827724">
    <property type="component" value="Unassembled WGS sequence"/>
</dbReference>
<dbReference type="AlphaFoldDB" id="A0A9P8QHH6"/>